<dbReference type="InterPro" id="IPR022753">
    <property type="entry name" value="T4SS_pilus_biogen_PilP"/>
</dbReference>
<organism evidence="1 2">
    <name type="scientific">Bordetella flabilis</name>
    <dbReference type="NCBI Taxonomy" id="463014"/>
    <lineage>
        <taxon>Bacteria</taxon>
        <taxon>Pseudomonadati</taxon>
        <taxon>Pseudomonadota</taxon>
        <taxon>Betaproteobacteria</taxon>
        <taxon>Burkholderiales</taxon>
        <taxon>Alcaligenaceae</taxon>
        <taxon>Bordetella</taxon>
    </lineage>
</organism>
<accession>A0A193GMI0</accession>
<dbReference type="NCBIfam" id="TIGR03021">
    <property type="entry name" value="pilP_fam"/>
    <property type="match status" value="1"/>
</dbReference>
<dbReference type="RefSeq" id="WP_066665789.1">
    <property type="nucleotide sequence ID" value="NZ_CBCSCL010000020.1"/>
</dbReference>
<proteinExistence type="predicted"/>
<name>A0A193GMI0_9BORD</name>
<dbReference type="OrthoDB" id="6997520at2"/>
<dbReference type="EMBL" id="CP016173">
    <property type="protein sequence ID" value="ANN80808.1"/>
    <property type="molecule type" value="Genomic_DNA"/>
</dbReference>
<reference evidence="1 2" key="1">
    <citation type="submission" date="2016-06" db="EMBL/GenBank/DDBJ databases">
        <title>Complete genome sequences of Bordetella bronchialis and Bordetella flabilis.</title>
        <authorList>
            <person name="LiPuma J.J."/>
            <person name="Spilker T."/>
        </authorList>
    </citation>
    <scope>NUCLEOTIDE SEQUENCE [LARGE SCALE GENOMIC DNA]</scope>
    <source>
        <strain evidence="1 2">AU10664</strain>
        <plasmid evidence="1 2">unnamed1</plasmid>
    </source>
</reference>
<keyword evidence="2" id="KW-1185">Reference proteome</keyword>
<dbReference type="Proteomes" id="UP000091926">
    <property type="component" value="Plasmid unnamed1"/>
</dbReference>
<sequence length="199" mass="21070">MVCDSAFIRLVVLSLALGVIFPAQGEERAPAKGEPQLALAHPAINVPKPTSDSPGLQITPQAQGATVGMLGRLYEQRLLIKAQVEVMNAQAQLKSRGVTTAKIEESYAPTVKMVQGVGNSLYATFLYPGNMTMDAREGDVISGGYKVESISVNQVVLSKEGERIRLGFSASPPTPLPSLESSGYAVPPMPGRMVGNQGF</sequence>
<keyword evidence="1" id="KW-0614">Plasmid</keyword>
<evidence type="ECO:0000313" key="1">
    <source>
        <dbReference type="EMBL" id="ANN80808.1"/>
    </source>
</evidence>
<evidence type="ECO:0000313" key="2">
    <source>
        <dbReference type="Proteomes" id="UP000091926"/>
    </source>
</evidence>
<gene>
    <name evidence="1" type="ORF">BAU07_26115</name>
</gene>
<geneLocation type="plasmid" evidence="1 2">
    <name>unnamed1</name>
</geneLocation>
<dbReference type="KEGG" id="bfz:BAU07_26115"/>
<evidence type="ECO:0008006" key="3">
    <source>
        <dbReference type="Google" id="ProtNLM"/>
    </source>
</evidence>
<protein>
    <recommendedName>
        <fullName evidence="3">Type IV pilus biogenesis protein PilP</fullName>
    </recommendedName>
</protein>
<dbReference type="AlphaFoldDB" id="A0A193GMI0"/>